<dbReference type="WBParaSite" id="HPBE_0001301701-mRNA-1">
    <property type="protein sequence ID" value="HPBE_0001301701-mRNA-1"/>
    <property type="gene ID" value="HPBE_0001301701"/>
</dbReference>
<evidence type="ECO:0000256" key="1">
    <source>
        <dbReference type="SAM" id="MobiDB-lite"/>
    </source>
</evidence>
<dbReference type="AlphaFoldDB" id="A0A183FWZ6"/>
<dbReference type="Proteomes" id="UP000050761">
    <property type="component" value="Unassembled WGS sequence"/>
</dbReference>
<proteinExistence type="predicted"/>
<name>A0A183FWZ6_HELPZ</name>
<accession>A0A3P7Z478</accession>
<gene>
    <name evidence="2" type="ORF">HPBE_LOCUS13018</name>
</gene>
<keyword evidence="3" id="KW-1185">Reference proteome</keyword>
<evidence type="ECO:0000313" key="3">
    <source>
        <dbReference type="Proteomes" id="UP000050761"/>
    </source>
</evidence>
<feature type="region of interest" description="Disordered" evidence="1">
    <location>
        <begin position="1"/>
        <end position="48"/>
    </location>
</feature>
<accession>A0A183FWZ6</accession>
<dbReference type="OrthoDB" id="5781984at2759"/>
<evidence type="ECO:0000313" key="2">
    <source>
        <dbReference type="EMBL" id="VDO94570.1"/>
    </source>
</evidence>
<evidence type="ECO:0000313" key="4">
    <source>
        <dbReference type="WBParaSite" id="HPBE_0001301701-mRNA-1"/>
    </source>
</evidence>
<sequence length="48" mass="5216">MSESSAQAVRPRRLTATSPLPFNRQIGAPSLRAKRVITPVPEGHHSPL</sequence>
<protein>
    <submittedName>
        <fullName evidence="4">Kinesin motor domain-containing protein</fullName>
    </submittedName>
</protein>
<organism evidence="3 4">
    <name type="scientific">Heligmosomoides polygyrus</name>
    <name type="common">Parasitic roundworm</name>
    <dbReference type="NCBI Taxonomy" id="6339"/>
    <lineage>
        <taxon>Eukaryota</taxon>
        <taxon>Metazoa</taxon>
        <taxon>Ecdysozoa</taxon>
        <taxon>Nematoda</taxon>
        <taxon>Chromadorea</taxon>
        <taxon>Rhabditida</taxon>
        <taxon>Rhabditina</taxon>
        <taxon>Rhabditomorpha</taxon>
        <taxon>Strongyloidea</taxon>
        <taxon>Heligmosomidae</taxon>
        <taxon>Heligmosomoides</taxon>
    </lineage>
</organism>
<dbReference type="EMBL" id="UZAH01027737">
    <property type="protein sequence ID" value="VDO94570.1"/>
    <property type="molecule type" value="Genomic_DNA"/>
</dbReference>
<reference evidence="2 3" key="1">
    <citation type="submission" date="2018-11" db="EMBL/GenBank/DDBJ databases">
        <authorList>
            <consortium name="Pathogen Informatics"/>
        </authorList>
    </citation>
    <scope>NUCLEOTIDE SEQUENCE [LARGE SCALE GENOMIC DNA]</scope>
</reference>
<reference evidence="4" key="2">
    <citation type="submission" date="2019-09" db="UniProtKB">
        <authorList>
            <consortium name="WormBaseParasite"/>
        </authorList>
    </citation>
    <scope>IDENTIFICATION</scope>
</reference>